<keyword evidence="1" id="KW-0378">Hydrolase</keyword>
<evidence type="ECO:0000313" key="1">
    <source>
        <dbReference type="EMBL" id="DAF59729.1"/>
    </source>
</evidence>
<dbReference type="InterPro" id="IPR027434">
    <property type="entry name" value="Homing_endonucl"/>
</dbReference>
<organism evidence="1">
    <name type="scientific">Siphoviridae sp. ct0Wl9</name>
    <dbReference type="NCBI Taxonomy" id="2827763"/>
    <lineage>
        <taxon>Viruses</taxon>
        <taxon>Duplodnaviria</taxon>
        <taxon>Heunggongvirae</taxon>
        <taxon>Uroviricota</taxon>
        <taxon>Caudoviricetes</taxon>
    </lineage>
</organism>
<keyword evidence="1" id="KW-0255">Endonuclease</keyword>
<name>A0A8S5T8Z5_9CAUD</name>
<sequence>MNDTDYNHVQHFLDDLSSNYSVHLYQYKGFDKYSTSQEARAFITNHHMGSLLYDQLGLVPYRHDASKMTTHIPKEFHKYFILGLFDADGSFSAYQNDKYGKKLNVAFGGSESLLRFIEQHLIENNIVDPYKSGRQLDQRHKDKDGTWLSLKFAGKMQGMKILNYLYDSPIYLYRKYIKYLQIPYHNN</sequence>
<proteinExistence type="predicted"/>
<dbReference type="EMBL" id="BK032775">
    <property type="protein sequence ID" value="DAF59729.1"/>
    <property type="molecule type" value="Genomic_DNA"/>
</dbReference>
<reference evidence="1" key="1">
    <citation type="journal article" date="2021" name="Proc. Natl. Acad. Sci. U.S.A.">
        <title>A Catalog of Tens of Thousands of Viruses from Human Metagenomes Reveals Hidden Associations with Chronic Diseases.</title>
        <authorList>
            <person name="Tisza M.J."/>
            <person name="Buck C.B."/>
        </authorList>
    </citation>
    <scope>NUCLEOTIDE SEQUENCE</scope>
    <source>
        <strain evidence="1">Ct0Wl9</strain>
    </source>
</reference>
<protein>
    <submittedName>
        <fullName evidence="1">rRNA intron-encoded endonuclease</fullName>
    </submittedName>
</protein>
<accession>A0A8S5T8Z5</accession>
<dbReference type="SUPFAM" id="SSF55608">
    <property type="entry name" value="Homing endonucleases"/>
    <property type="match status" value="1"/>
</dbReference>
<dbReference type="Gene3D" id="3.10.28.10">
    <property type="entry name" value="Homing endonucleases"/>
    <property type="match status" value="1"/>
</dbReference>
<dbReference type="GO" id="GO:0004519">
    <property type="term" value="F:endonuclease activity"/>
    <property type="evidence" value="ECO:0007669"/>
    <property type="project" value="UniProtKB-KW"/>
</dbReference>
<keyword evidence="1" id="KW-0540">Nuclease</keyword>